<dbReference type="PROSITE" id="PS50893">
    <property type="entry name" value="ABC_TRANSPORTER_2"/>
    <property type="match status" value="1"/>
</dbReference>
<dbReference type="SUPFAM" id="SSF52540">
    <property type="entry name" value="P-loop containing nucleoside triphosphate hydrolases"/>
    <property type="match status" value="1"/>
</dbReference>
<evidence type="ECO:0000256" key="2">
    <source>
        <dbReference type="ARBA" id="ARBA00022448"/>
    </source>
</evidence>
<dbReference type="InterPro" id="IPR027417">
    <property type="entry name" value="P-loop_NTPase"/>
</dbReference>
<dbReference type="SMART" id="SM00382">
    <property type="entry name" value="AAA"/>
    <property type="match status" value="1"/>
</dbReference>
<evidence type="ECO:0000259" key="5">
    <source>
        <dbReference type="PROSITE" id="PS50893"/>
    </source>
</evidence>
<dbReference type="InterPro" id="IPR017871">
    <property type="entry name" value="ABC_transporter-like_CS"/>
</dbReference>
<evidence type="ECO:0000313" key="7">
    <source>
        <dbReference type="Proteomes" id="UP000683139"/>
    </source>
</evidence>
<comment type="caution">
    <text evidence="6">The sequence shown here is derived from an EMBL/GenBank/DDBJ whole genome shotgun (WGS) entry which is preliminary data.</text>
</comment>
<dbReference type="PROSITE" id="PS00211">
    <property type="entry name" value="ABC_TRANSPORTER_1"/>
    <property type="match status" value="1"/>
</dbReference>
<comment type="similarity">
    <text evidence="1">Belongs to the ABC transporter superfamily.</text>
</comment>
<evidence type="ECO:0000256" key="3">
    <source>
        <dbReference type="ARBA" id="ARBA00022741"/>
    </source>
</evidence>
<evidence type="ECO:0000256" key="4">
    <source>
        <dbReference type="ARBA" id="ARBA00022840"/>
    </source>
</evidence>
<feature type="domain" description="ABC transporter" evidence="5">
    <location>
        <begin position="4"/>
        <end position="227"/>
    </location>
</feature>
<dbReference type="PANTHER" id="PTHR43335">
    <property type="entry name" value="ABC TRANSPORTER, ATP-BINDING PROTEIN"/>
    <property type="match status" value="1"/>
</dbReference>
<dbReference type="RefSeq" id="WP_213519006.1">
    <property type="nucleotide sequence ID" value="NZ_BOSE01000009.1"/>
</dbReference>
<dbReference type="Proteomes" id="UP000683139">
    <property type="component" value="Unassembled WGS sequence"/>
</dbReference>
<dbReference type="Pfam" id="PF00005">
    <property type="entry name" value="ABC_tran"/>
    <property type="match status" value="1"/>
</dbReference>
<name>A0A919YU67_9BACL</name>
<keyword evidence="3" id="KW-0547">Nucleotide-binding</keyword>
<dbReference type="PANTHER" id="PTHR43335:SF11">
    <property type="entry name" value="ABC TRANSPORTER RELATED"/>
    <property type="match status" value="1"/>
</dbReference>
<accession>A0A919YU67</accession>
<dbReference type="GO" id="GO:0016887">
    <property type="term" value="F:ATP hydrolysis activity"/>
    <property type="evidence" value="ECO:0007669"/>
    <property type="project" value="InterPro"/>
</dbReference>
<organism evidence="6 7">
    <name type="scientific">Paenibacillus montaniterrae</name>
    <dbReference type="NCBI Taxonomy" id="429341"/>
    <lineage>
        <taxon>Bacteria</taxon>
        <taxon>Bacillati</taxon>
        <taxon>Bacillota</taxon>
        <taxon>Bacilli</taxon>
        <taxon>Bacillales</taxon>
        <taxon>Paenibacillaceae</taxon>
        <taxon>Paenibacillus</taxon>
    </lineage>
</organism>
<keyword evidence="4 6" id="KW-0067">ATP-binding</keyword>
<dbReference type="AlphaFoldDB" id="A0A919YU67"/>
<dbReference type="GO" id="GO:0005524">
    <property type="term" value="F:ATP binding"/>
    <property type="evidence" value="ECO:0007669"/>
    <property type="project" value="UniProtKB-KW"/>
</dbReference>
<evidence type="ECO:0000313" key="6">
    <source>
        <dbReference type="EMBL" id="GIP18494.1"/>
    </source>
</evidence>
<reference evidence="6" key="1">
    <citation type="submission" date="2021-03" db="EMBL/GenBank/DDBJ databases">
        <title>Antimicrobial resistance genes in bacteria isolated from Japanese honey, and their potential for conferring macrolide and lincosamide resistance in the American foulbrood pathogen Paenibacillus larvae.</title>
        <authorList>
            <person name="Okamoto M."/>
            <person name="Kumagai M."/>
            <person name="Kanamori H."/>
            <person name="Takamatsu D."/>
        </authorList>
    </citation>
    <scope>NUCLEOTIDE SEQUENCE</scope>
    <source>
        <strain evidence="6">J40TS1</strain>
    </source>
</reference>
<dbReference type="InterPro" id="IPR003439">
    <property type="entry name" value="ABC_transporter-like_ATP-bd"/>
</dbReference>
<dbReference type="Pfam" id="PF13732">
    <property type="entry name" value="DrrA1-3_C"/>
    <property type="match status" value="1"/>
</dbReference>
<dbReference type="EMBL" id="BOSE01000009">
    <property type="protein sequence ID" value="GIP18494.1"/>
    <property type="molecule type" value="Genomic_DNA"/>
</dbReference>
<dbReference type="CDD" id="cd03230">
    <property type="entry name" value="ABC_DR_subfamily_A"/>
    <property type="match status" value="1"/>
</dbReference>
<keyword evidence="7" id="KW-1185">Reference proteome</keyword>
<dbReference type="Gene3D" id="3.40.50.300">
    <property type="entry name" value="P-loop containing nucleotide triphosphate hydrolases"/>
    <property type="match status" value="1"/>
</dbReference>
<proteinExistence type="inferred from homology"/>
<sequence length="305" mass="33727">MSLLEVNALTKKFGSRRSVDEVSFTLQPNTSTALIGPNGAGKTTTMSMIAGLLQASSGSVRLQGSKDIRRHIGFLPQYPKFYSWLTALEYVEMVARLSGLSAQEASKRSKQVLEYVGLGSDMKRLTSTFSGGMKQRLGIAQAIVHDPKLLLLDEPVSALDPLGRSEVMTLLKQLQQQTTILYSTHILHDAEKMTDQVLFMKEGKLVEQGSLADIQLRYADPQYLVQFAHDNDAERFAASRKQLVRREVNSVYLAIDAELPTMQALMSSLLATGYDIVKLERVSASLDQIFMKVAGANEHMARVVD</sequence>
<protein>
    <submittedName>
        <fullName evidence="6">ABC transporter ATP-binding protein YxlF</fullName>
    </submittedName>
</protein>
<dbReference type="InterPro" id="IPR003593">
    <property type="entry name" value="AAA+_ATPase"/>
</dbReference>
<keyword evidence="2" id="KW-0813">Transport</keyword>
<gene>
    <name evidence="6" type="primary">yxlF</name>
    <name evidence="6" type="ORF">J40TS1_41360</name>
</gene>
<dbReference type="InterPro" id="IPR025302">
    <property type="entry name" value="DrrA1/2-like_C"/>
</dbReference>
<evidence type="ECO:0000256" key="1">
    <source>
        <dbReference type="ARBA" id="ARBA00005417"/>
    </source>
</evidence>